<organism evidence="3 4">
    <name type="scientific">Candidatus Muproteobacteria bacterium RBG_19FT_COMBO_61_10</name>
    <dbReference type="NCBI Taxonomy" id="1817761"/>
    <lineage>
        <taxon>Bacteria</taxon>
        <taxon>Pseudomonadati</taxon>
        <taxon>Pseudomonadota</taxon>
        <taxon>Candidatus Muproteobacteria</taxon>
    </lineage>
</organism>
<evidence type="ECO:0000313" key="3">
    <source>
        <dbReference type="EMBL" id="OGI58736.1"/>
    </source>
</evidence>
<dbReference type="SUPFAM" id="SSF88697">
    <property type="entry name" value="PUA domain-like"/>
    <property type="match status" value="1"/>
</dbReference>
<dbReference type="AlphaFoldDB" id="A0A1F6UN19"/>
<keyword evidence="1" id="KW-0597">Phosphoprotein</keyword>
<dbReference type="InterPro" id="IPR047197">
    <property type="entry name" value="THYN1-like_EVE"/>
</dbReference>
<dbReference type="Gene3D" id="3.10.590.10">
    <property type="entry name" value="ph1033 like domains"/>
    <property type="match status" value="1"/>
</dbReference>
<dbReference type="PANTHER" id="PTHR14087">
    <property type="entry name" value="THYMOCYTE NUCLEAR PROTEIN 1"/>
    <property type="match status" value="1"/>
</dbReference>
<accession>A0A1F6UN19</accession>
<dbReference type="InterPro" id="IPR052181">
    <property type="entry name" value="5hmC_binding"/>
</dbReference>
<evidence type="ECO:0000313" key="4">
    <source>
        <dbReference type="Proteomes" id="UP000177950"/>
    </source>
</evidence>
<dbReference type="PANTHER" id="PTHR14087:SF7">
    <property type="entry name" value="THYMOCYTE NUCLEAR PROTEIN 1"/>
    <property type="match status" value="1"/>
</dbReference>
<comment type="caution">
    <text evidence="3">The sequence shown here is derived from an EMBL/GenBank/DDBJ whole genome shotgun (WGS) entry which is preliminary data.</text>
</comment>
<dbReference type="FunFam" id="3.10.590.10:FF:000003">
    <property type="entry name" value="Thymocyte nuclear protein 1"/>
    <property type="match status" value="1"/>
</dbReference>
<feature type="domain" description="EVE" evidence="2">
    <location>
        <begin position="2"/>
        <end position="151"/>
    </location>
</feature>
<dbReference type="Proteomes" id="UP000177950">
    <property type="component" value="Unassembled WGS sequence"/>
</dbReference>
<protein>
    <submittedName>
        <fullName evidence="3">EVE domain-containing protein</fullName>
    </submittedName>
</protein>
<gene>
    <name evidence="3" type="ORF">A2V58_03170</name>
</gene>
<proteinExistence type="predicted"/>
<sequence length="154" mass="17936">MNYWLFKSEPDVFGIQHLKARPKKTEHWDGVRNYQARNFMRDAMRKGDLGFFYHSSCAEPGITGIVEIVRAGYPDHTAFDPENSHYDPKSTSEKPIWYMVDVRLKREFKNPVTLQAMKSCPALKGMRLLARGNRLSVMPVARRDWDFILKLADN</sequence>
<dbReference type="EMBL" id="MFSV01000053">
    <property type="protein sequence ID" value="OGI58736.1"/>
    <property type="molecule type" value="Genomic_DNA"/>
</dbReference>
<dbReference type="InterPro" id="IPR015947">
    <property type="entry name" value="PUA-like_sf"/>
</dbReference>
<evidence type="ECO:0000256" key="1">
    <source>
        <dbReference type="ARBA" id="ARBA00022553"/>
    </source>
</evidence>
<dbReference type="Pfam" id="PF01878">
    <property type="entry name" value="EVE"/>
    <property type="match status" value="1"/>
</dbReference>
<evidence type="ECO:0000259" key="2">
    <source>
        <dbReference type="Pfam" id="PF01878"/>
    </source>
</evidence>
<name>A0A1F6UN19_9PROT</name>
<reference evidence="3 4" key="1">
    <citation type="journal article" date="2016" name="Nat. Commun.">
        <title>Thousands of microbial genomes shed light on interconnected biogeochemical processes in an aquifer system.</title>
        <authorList>
            <person name="Anantharaman K."/>
            <person name="Brown C.T."/>
            <person name="Hug L.A."/>
            <person name="Sharon I."/>
            <person name="Castelle C.J."/>
            <person name="Probst A.J."/>
            <person name="Thomas B.C."/>
            <person name="Singh A."/>
            <person name="Wilkins M.J."/>
            <person name="Karaoz U."/>
            <person name="Brodie E.L."/>
            <person name="Williams K.H."/>
            <person name="Hubbard S.S."/>
            <person name="Banfield J.F."/>
        </authorList>
    </citation>
    <scope>NUCLEOTIDE SEQUENCE [LARGE SCALE GENOMIC DNA]</scope>
</reference>
<dbReference type="InterPro" id="IPR002740">
    <property type="entry name" value="EVE_domain"/>
</dbReference>
<dbReference type="CDD" id="cd21133">
    <property type="entry name" value="EVE"/>
    <property type="match status" value="1"/>
</dbReference>